<dbReference type="PRINTS" id="PR00509">
    <property type="entry name" value="PGMPMM"/>
</dbReference>
<dbReference type="SUPFAM" id="SSF55957">
    <property type="entry name" value="Phosphoglucomutase, C-terminal domain"/>
    <property type="match status" value="1"/>
</dbReference>
<dbReference type="InterPro" id="IPR005845">
    <property type="entry name" value="A-D-PHexomutase_a/b/a-II"/>
</dbReference>
<proteinExistence type="inferred from homology"/>
<reference evidence="19" key="1">
    <citation type="journal article" date="2020" name="mSystems">
        <title>Genome- and Community-Level Interaction Insights into Carbon Utilization and Element Cycling Functions of Hydrothermarchaeota in Hydrothermal Sediment.</title>
        <authorList>
            <person name="Zhou Z."/>
            <person name="Liu Y."/>
            <person name="Xu W."/>
            <person name="Pan J."/>
            <person name="Luo Z.H."/>
            <person name="Li M."/>
        </authorList>
    </citation>
    <scope>NUCLEOTIDE SEQUENCE [LARGE SCALE GENOMIC DNA]</scope>
    <source>
        <strain evidence="19">SpSt-102</strain>
    </source>
</reference>
<evidence type="ECO:0000256" key="4">
    <source>
        <dbReference type="ARBA" id="ARBA00005189"/>
    </source>
</evidence>
<dbReference type="InterPro" id="IPR005846">
    <property type="entry name" value="A-D-PHexomutase_a/b/a-III"/>
</dbReference>
<organism evidence="19">
    <name type="scientific">Caldicellulosiruptor owensensis</name>
    <dbReference type="NCBI Taxonomy" id="55205"/>
    <lineage>
        <taxon>Bacteria</taxon>
        <taxon>Bacillati</taxon>
        <taxon>Bacillota</taxon>
        <taxon>Bacillota incertae sedis</taxon>
        <taxon>Caldicellulosiruptorales</taxon>
        <taxon>Caldicellulosiruptoraceae</taxon>
        <taxon>Caldicellulosiruptor</taxon>
    </lineage>
</organism>
<accession>A0A7C5V2T4</accession>
<evidence type="ECO:0000256" key="14">
    <source>
        <dbReference type="RuleBase" id="RU004326"/>
    </source>
</evidence>
<keyword evidence="9 14" id="KW-0460">Magnesium</keyword>
<dbReference type="InterPro" id="IPR005841">
    <property type="entry name" value="Alpha-D-phosphohexomutase_SF"/>
</dbReference>
<evidence type="ECO:0000256" key="5">
    <source>
        <dbReference type="ARBA" id="ARBA00010231"/>
    </source>
</evidence>
<sequence>MKKITFGTDGWRGIIADDFTFENVKVVAQAVSEYVLENYENPTIIVGYDYRFHSENFAKVCAEVLSSNAIHVLLSKQPIPTPAVAHAVVKKGVSGAIMITASHNPYYYNGIKFIPHYGGPANTQITDKIVKNVERIQKEGLGSLNPDEKFIEYFDHKEEYINDVLNLIDKKAFERKTLKVLVNPMYGCGIGYVDEALKRLGCEVKVINNWRDPLFGGHLPEPNLENMKDLLEIIKSEKFDLGLATDGDADRFGVVNPDGEYISANEVIFMLADYLIKTRGRASSIARTVATTSMLDRIAEKHNMRCIETPVGFKYIAECLMKEDSLIGGEESGGLSIKGHVPEKDGILADLLIAEAVAKLQKPPREILSDIETEYGKLYNKRIDVRTTSQKKEEALTKIRNFSKSEVAGLKCMEYRTRDGLKVILENGSWFLVRPSGTEDLIRIYGESPDKKKLEEILLDVKGYLGL</sequence>
<dbReference type="GO" id="GO:0000287">
    <property type="term" value="F:magnesium ion binding"/>
    <property type="evidence" value="ECO:0007669"/>
    <property type="project" value="InterPro"/>
</dbReference>
<evidence type="ECO:0000256" key="10">
    <source>
        <dbReference type="ARBA" id="ARBA00023235"/>
    </source>
</evidence>
<evidence type="ECO:0000259" key="18">
    <source>
        <dbReference type="Pfam" id="PF02880"/>
    </source>
</evidence>
<keyword evidence="10" id="KW-0413">Isomerase</keyword>
<dbReference type="Gene3D" id="3.30.310.50">
    <property type="entry name" value="Alpha-D-phosphohexomutase, C-terminal domain"/>
    <property type="match status" value="1"/>
</dbReference>
<evidence type="ECO:0000256" key="13">
    <source>
        <dbReference type="ARBA" id="ARBA00041467"/>
    </source>
</evidence>
<evidence type="ECO:0000313" key="19">
    <source>
        <dbReference type="EMBL" id="HHS02906.1"/>
    </source>
</evidence>
<dbReference type="PANTHER" id="PTHR45745:SF1">
    <property type="entry name" value="PHOSPHOGLUCOMUTASE 2B-RELATED"/>
    <property type="match status" value="1"/>
</dbReference>
<dbReference type="InterPro" id="IPR005843">
    <property type="entry name" value="A-D-PHexomutase_C"/>
</dbReference>
<evidence type="ECO:0000256" key="7">
    <source>
        <dbReference type="ARBA" id="ARBA00022553"/>
    </source>
</evidence>
<evidence type="ECO:0000256" key="6">
    <source>
        <dbReference type="ARBA" id="ARBA00012728"/>
    </source>
</evidence>
<dbReference type="AlphaFoldDB" id="A0A7C5V2T4"/>
<dbReference type="GO" id="GO:0004614">
    <property type="term" value="F:phosphoglucomutase activity"/>
    <property type="evidence" value="ECO:0007669"/>
    <property type="project" value="UniProtKB-EC"/>
</dbReference>
<dbReference type="Pfam" id="PF02878">
    <property type="entry name" value="PGM_PMM_I"/>
    <property type="match status" value="1"/>
</dbReference>
<gene>
    <name evidence="19" type="ORF">ENL71_10685</name>
</gene>
<dbReference type="InterPro" id="IPR036900">
    <property type="entry name" value="A-D-PHexomutase_C_sf"/>
</dbReference>
<dbReference type="GO" id="GO:0005975">
    <property type="term" value="P:carbohydrate metabolic process"/>
    <property type="evidence" value="ECO:0007669"/>
    <property type="project" value="InterPro"/>
</dbReference>
<name>A0A7C5V2T4_9FIRM</name>
<dbReference type="InterPro" id="IPR005844">
    <property type="entry name" value="A-D-PHexomutase_a/b/a-I"/>
</dbReference>
<evidence type="ECO:0000256" key="3">
    <source>
        <dbReference type="ARBA" id="ARBA00005164"/>
    </source>
</evidence>
<keyword evidence="7" id="KW-0597">Phosphoprotein</keyword>
<dbReference type="Pfam" id="PF02879">
    <property type="entry name" value="PGM_PMM_II"/>
    <property type="match status" value="1"/>
</dbReference>
<comment type="caution">
    <text evidence="19">The sequence shown here is derived from an EMBL/GenBank/DDBJ whole genome shotgun (WGS) entry which is preliminary data.</text>
</comment>
<dbReference type="Gene3D" id="3.40.120.10">
    <property type="entry name" value="Alpha-D-Glucose-1,6-Bisphosphate, subunit A, domain 3"/>
    <property type="match status" value="3"/>
</dbReference>
<comment type="pathway">
    <text evidence="4">Lipid metabolism.</text>
</comment>
<comment type="pathway">
    <text evidence="3">Glycolipid metabolism; diglucosyl-diacylglycerol biosynthesis.</text>
</comment>
<keyword evidence="8 14" id="KW-0479">Metal-binding</keyword>
<protein>
    <recommendedName>
        <fullName evidence="11">Phosphoglucomutase</fullName>
        <ecNumber evidence="6">5.4.2.2</ecNumber>
    </recommendedName>
    <alternativeName>
        <fullName evidence="13">Alpha-phosphoglucomutase</fullName>
    </alternativeName>
    <alternativeName>
        <fullName evidence="12">Glucose phosphomutase</fullName>
    </alternativeName>
</protein>
<feature type="domain" description="Alpha-D-phosphohexomutase alpha/beta/alpha" evidence="17">
    <location>
        <begin position="158"/>
        <end position="259"/>
    </location>
</feature>
<evidence type="ECO:0000256" key="8">
    <source>
        <dbReference type="ARBA" id="ARBA00022723"/>
    </source>
</evidence>
<evidence type="ECO:0000256" key="12">
    <source>
        <dbReference type="ARBA" id="ARBA00041398"/>
    </source>
</evidence>
<evidence type="ECO:0000259" key="15">
    <source>
        <dbReference type="Pfam" id="PF00408"/>
    </source>
</evidence>
<feature type="domain" description="Alpha-D-phosphohexomutase alpha/beta/alpha" evidence="16">
    <location>
        <begin position="4"/>
        <end position="138"/>
    </location>
</feature>
<dbReference type="InterPro" id="IPR016066">
    <property type="entry name" value="A-D-PHexomutase_CS"/>
</dbReference>
<dbReference type="SUPFAM" id="SSF53738">
    <property type="entry name" value="Phosphoglucomutase, first 3 domains"/>
    <property type="match status" value="2"/>
</dbReference>
<feature type="domain" description="Alpha-D-phosphohexomutase alpha/beta/alpha" evidence="18">
    <location>
        <begin position="265"/>
        <end position="373"/>
    </location>
</feature>
<dbReference type="GO" id="GO:0006166">
    <property type="term" value="P:purine ribonucleoside salvage"/>
    <property type="evidence" value="ECO:0007669"/>
    <property type="project" value="TreeGrafter"/>
</dbReference>
<comment type="cofactor">
    <cofactor evidence="2">
        <name>Mg(2+)</name>
        <dbReference type="ChEBI" id="CHEBI:18420"/>
    </cofactor>
</comment>
<comment type="similarity">
    <text evidence="5 14">Belongs to the phosphohexose mutase family.</text>
</comment>
<dbReference type="PANTHER" id="PTHR45745">
    <property type="entry name" value="PHOSPHOMANNOMUTASE 45A"/>
    <property type="match status" value="1"/>
</dbReference>
<evidence type="ECO:0000256" key="11">
    <source>
        <dbReference type="ARBA" id="ARBA00039995"/>
    </source>
</evidence>
<evidence type="ECO:0000259" key="17">
    <source>
        <dbReference type="Pfam" id="PF02879"/>
    </source>
</evidence>
<dbReference type="EC" id="5.4.2.2" evidence="6"/>
<evidence type="ECO:0000256" key="1">
    <source>
        <dbReference type="ARBA" id="ARBA00000443"/>
    </source>
</evidence>
<dbReference type="CDD" id="cd05800">
    <property type="entry name" value="PGM_like2"/>
    <property type="match status" value="1"/>
</dbReference>
<evidence type="ECO:0000256" key="9">
    <source>
        <dbReference type="ARBA" id="ARBA00022842"/>
    </source>
</evidence>
<dbReference type="EMBL" id="DRUZ01000122">
    <property type="protein sequence ID" value="HHS02906.1"/>
    <property type="molecule type" value="Genomic_DNA"/>
</dbReference>
<dbReference type="Pfam" id="PF02880">
    <property type="entry name" value="PGM_PMM_III"/>
    <property type="match status" value="1"/>
</dbReference>
<evidence type="ECO:0000256" key="2">
    <source>
        <dbReference type="ARBA" id="ARBA00001946"/>
    </source>
</evidence>
<comment type="catalytic activity">
    <reaction evidence="1">
        <text>alpha-D-glucose 1-phosphate = alpha-D-glucose 6-phosphate</text>
        <dbReference type="Rhea" id="RHEA:23536"/>
        <dbReference type="ChEBI" id="CHEBI:58225"/>
        <dbReference type="ChEBI" id="CHEBI:58601"/>
        <dbReference type="EC" id="5.4.2.2"/>
    </reaction>
</comment>
<dbReference type="Pfam" id="PF00408">
    <property type="entry name" value="PGM_PMM_IV"/>
    <property type="match status" value="1"/>
</dbReference>
<dbReference type="PROSITE" id="PS00710">
    <property type="entry name" value="PGM_PMM"/>
    <property type="match status" value="1"/>
</dbReference>
<dbReference type="InterPro" id="IPR016055">
    <property type="entry name" value="A-D-PHexomutase_a/b/a-I/II/III"/>
</dbReference>
<evidence type="ECO:0000259" key="16">
    <source>
        <dbReference type="Pfam" id="PF02878"/>
    </source>
</evidence>
<dbReference type="GO" id="GO:0008973">
    <property type="term" value="F:phosphopentomutase activity"/>
    <property type="evidence" value="ECO:0007669"/>
    <property type="project" value="TreeGrafter"/>
</dbReference>
<feature type="domain" description="Alpha-D-phosphohexomutase C-terminal" evidence="15">
    <location>
        <begin position="385"/>
        <end position="460"/>
    </location>
</feature>